<comment type="similarity">
    <text evidence="1 13">Belongs to the RuvC family.</text>
</comment>
<feature type="active site" evidence="13">
    <location>
        <position position="144"/>
    </location>
</feature>
<feature type="binding site" evidence="13">
    <location>
        <position position="71"/>
    </location>
    <ligand>
        <name>Mg(2+)</name>
        <dbReference type="ChEBI" id="CHEBI:18420"/>
        <label>2</label>
    </ligand>
</feature>
<dbReference type="SUPFAM" id="SSF53098">
    <property type="entry name" value="Ribonuclease H-like"/>
    <property type="match status" value="1"/>
</dbReference>
<dbReference type="InterPro" id="IPR002176">
    <property type="entry name" value="X-over_junc_endoDNase_RuvC"/>
</dbReference>
<evidence type="ECO:0000256" key="2">
    <source>
        <dbReference type="ARBA" id="ARBA00022490"/>
    </source>
</evidence>
<protein>
    <recommendedName>
        <fullName evidence="13 14">Crossover junction endodeoxyribonuclease RuvC</fullName>
        <ecNumber evidence="13 14">3.1.21.10</ecNumber>
    </recommendedName>
    <alternativeName>
        <fullName evidence="13">Holliday junction nuclease RuvC</fullName>
    </alternativeName>
    <alternativeName>
        <fullName evidence="13">Holliday junction resolvase RuvC</fullName>
    </alternativeName>
</protein>
<comment type="subcellular location">
    <subcellularLocation>
        <location evidence="13">Cytoplasm</location>
    </subcellularLocation>
</comment>
<keyword evidence="3 13" id="KW-0540">Nuclease</keyword>
<dbReference type="AlphaFoldDB" id="A0A6J4RMG1"/>
<keyword evidence="5 13" id="KW-0255">Endonuclease</keyword>
<evidence type="ECO:0000256" key="13">
    <source>
        <dbReference type="HAMAP-Rule" id="MF_00034"/>
    </source>
</evidence>
<evidence type="ECO:0000256" key="1">
    <source>
        <dbReference type="ARBA" id="ARBA00009518"/>
    </source>
</evidence>
<dbReference type="GO" id="GO:0048476">
    <property type="term" value="C:Holliday junction resolvase complex"/>
    <property type="evidence" value="ECO:0007669"/>
    <property type="project" value="UniProtKB-UniRule"/>
</dbReference>
<dbReference type="Pfam" id="PF02075">
    <property type="entry name" value="RuvC"/>
    <property type="match status" value="1"/>
</dbReference>
<dbReference type="InterPro" id="IPR036397">
    <property type="entry name" value="RNaseH_sf"/>
</dbReference>
<dbReference type="FunFam" id="3.30.420.10:FF:000002">
    <property type="entry name" value="Crossover junction endodeoxyribonuclease RuvC"/>
    <property type="match status" value="1"/>
</dbReference>
<dbReference type="CDD" id="cd16962">
    <property type="entry name" value="RuvC"/>
    <property type="match status" value="1"/>
</dbReference>
<keyword evidence="6 13" id="KW-0227">DNA damage</keyword>
<evidence type="ECO:0000256" key="14">
    <source>
        <dbReference type="NCBIfam" id="TIGR00228"/>
    </source>
</evidence>
<evidence type="ECO:0000256" key="5">
    <source>
        <dbReference type="ARBA" id="ARBA00022759"/>
    </source>
</evidence>
<evidence type="ECO:0000256" key="12">
    <source>
        <dbReference type="ARBA" id="ARBA00029354"/>
    </source>
</evidence>
<feature type="active site" evidence="13">
    <location>
        <position position="11"/>
    </location>
</feature>
<dbReference type="GO" id="GO:0006281">
    <property type="term" value="P:DNA repair"/>
    <property type="evidence" value="ECO:0007669"/>
    <property type="project" value="UniProtKB-UniRule"/>
</dbReference>
<keyword evidence="11 13" id="KW-0234">DNA repair</keyword>
<dbReference type="NCBIfam" id="NF000711">
    <property type="entry name" value="PRK00039.2-1"/>
    <property type="match status" value="1"/>
</dbReference>
<dbReference type="PANTHER" id="PTHR30194:SF3">
    <property type="entry name" value="CROSSOVER JUNCTION ENDODEOXYRIBONUCLEASE RUVC"/>
    <property type="match status" value="1"/>
</dbReference>
<evidence type="ECO:0000256" key="11">
    <source>
        <dbReference type="ARBA" id="ARBA00023204"/>
    </source>
</evidence>
<gene>
    <name evidence="13" type="primary">ruvC</name>
    <name evidence="15" type="ORF">AVDCRST_MAG53-1219</name>
</gene>
<evidence type="ECO:0000313" key="15">
    <source>
        <dbReference type="EMBL" id="CAA9470184.1"/>
    </source>
</evidence>
<feature type="binding site" evidence="13">
    <location>
        <position position="11"/>
    </location>
    <ligand>
        <name>Mg(2+)</name>
        <dbReference type="ChEBI" id="CHEBI:18420"/>
        <label>1</label>
    </ligand>
</feature>
<keyword evidence="9 13" id="KW-0238">DNA-binding</keyword>
<evidence type="ECO:0000256" key="3">
    <source>
        <dbReference type="ARBA" id="ARBA00022722"/>
    </source>
</evidence>
<dbReference type="GO" id="GO:0008821">
    <property type="term" value="F:crossover junction DNA endonuclease activity"/>
    <property type="evidence" value="ECO:0007669"/>
    <property type="project" value="UniProtKB-UniRule"/>
</dbReference>
<keyword evidence="7 13" id="KW-0378">Hydrolase</keyword>
<feature type="binding site" evidence="13">
    <location>
        <position position="144"/>
    </location>
    <ligand>
        <name>Mg(2+)</name>
        <dbReference type="ChEBI" id="CHEBI:18420"/>
        <label>1</label>
    </ligand>
</feature>
<dbReference type="EMBL" id="CADCVR010000001">
    <property type="protein sequence ID" value="CAA9470184.1"/>
    <property type="molecule type" value="Genomic_DNA"/>
</dbReference>
<keyword evidence="2 13" id="KW-0963">Cytoplasm</keyword>
<feature type="active site" evidence="13">
    <location>
        <position position="71"/>
    </location>
</feature>
<dbReference type="GO" id="GO:0006310">
    <property type="term" value="P:DNA recombination"/>
    <property type="evidence" value="ECO:0007669"/>
    <property type="project" value="UniProtKB-UniRule"/>
</dbReference>
<keyword evidence="4 13" id="KW-0479">Metal-binding</keyword>
<dbReference type="HAMAP" id="MF_00034">
    <property type="entry name" value="RuvC"/>
    <property type="match status" value="1"/>
</dbReference>
<name>A0A6J4RMG1_9ACTN</name>
<comment type="catalytic activity">
    <reaction evidence="12 13">
        <text>Endonucleolytic cleavage at a junction such as a reciprocal single-stranded crossover between two homologous DNA duplexes (Holliday junction).</text>
        <dbReference type="EC" id="3.1.21.10"/>
    </reaction>
</comment>
<comment type="cofactor">
    <cofactor evidence="13">
        <name>Mg(2+)</name>
        <dbReference type="ChEBI" id="CHEBI:18420"/>
    </cofactor>
    <text evidence="13">Binds 2 Mg(2+) ion per subunit.</text>
</comment>
<evidence type="ECO:0000256" key="7">
    <source>
        <dbReference type="ARBA" id="ARBA00022801"/>
    </source>
</evidence>
<keyword evidence="8 13" id="KW-0460">Magnesium</keyword>
<evidence type="ECO:0000256" key="6">
    <source>
        <dbReference type="ARBA" id="ARBA00022763"/>
    </source>
</evidence>
<dbReference type="PRINTS" id="PR00696">
    <property type="entry name" value="RSOLVASERUVC"/>
</dbReference>
<evidence type="ECO:0000256" key="9">
    <source>
        <dbReference type="ARBA" id="ARBA00023125"/>
    </source>
</evidence>
<reference evidence="15" key="1">
    <citation type="submission" date="2020-02" db="EMBL/GenBank/DDBJ databases">
        <authorList>
            <person name="Meier V. D."/>
        </authorList>
    </citation>
    <scope>NUCLEOTIDE SEQUENCE</scope>
    <source>
        <strain evidence="15">AVDCRST_MAG53</strain>
    </source>
</reference>
<dbReference type="PANTHER" id="PTHR30194">
    <property type="entry name" value="CROSSOVER JUNCTION ENDODEOXYRIBONUCLEASE RUVC"/>
    <property type="match status" value="1"/>
</dbReference>
<dbReference type="InterPro" id="IPR012337">
    <property type="entry name" value="RNaseH-like_sf"/>
</dbReference>
<dbReference type="GO" id="GO:0003677">
    <property type="term" value="F:DNA binding"/>
    <property type="evidence" value="ECO:0007669"/>
    <property type="project" value="UniProtKB-KW"/>
</dbReference>
<comment type="function">
    <text evidence="13">The RuvA-RuvB-RuvC complex processes Holliday junction (HJ) DNA during genetic recombination and DNA repair. Endonuclease that resolves HJ intermediates. Cleaves cruciform DNA by making single-stranded nicks across the HJ at symmetrical positions within the homologous arms, yielding a 5'-phosphate and a 3'-hydroxyl group; requires a central core of homology in the junction. The consensus cleavage sequence is 5'-(A/T)TT(C/G)-3'. Cleavage occurs on the 3'-side of the TT dinucleotide at the point of strand exchange. HJ branch migration catalyzed by RuvA-RuvB allows RuvC to scan DNA until it finds its consensus sequence, where it cleaves and resolves the cruciform DNA.</text>
</comment>
<dbReference type="GO" id="GO:0005737">
    <property type="term" value="C:cytoplasm"/>
    <property type="evidence" value="ECO:0007669"/>
    <property type="project" value="UniProtKB-SubCell"/>
</dbReference>
<accession>A0A6J4RMG1</accession>
<dbReference type="GO" id="GO:0000287">
    <property type="term" value="F:magnesium ion binding"/>
    <property type="evidence" value="ECO:0007669"/>
    <property type="project" value="UniProtKB-UniRule"/>
</dbReference>
<organism evidence="15">
    <name type="scientific">uncultured Solirubrobacteraceae bacterium</name>
    <dbReference type="NCBI Taxonomy" id="1162706"/>
    <lineage>
        <taxon>Bacteria</taxon>
        <taxon>Bacillati</taxon>
        <taxon>Actinomycetota</taxon>
        <taxon>Thermoleophilia</taxon>
        <taxon>Solirubrobacterales</taxon>
        <taxon>Solirubrobacteraceae</taxon>
        <taxon>environmental samples</taxon>
    </lineage>
</organism>
<dbReference type="NCBIfam" id="TIGR00228">
    <property type="entry name" value="ruvC"/>
    <property type="match status" value="1"/>
</dbReference>
<evidence type="ECO:0000256" key="4">
    <source>
        <dbReference type="ARBA" id="ARBA00022723"/>
    </source>
</evidence>
<sequence length="179" mass="18413">MGPVVIVLGIDPGLANTGYGVVQRRSGRLVALDGGCVTTRPESAPARRLASIHTAVAELILRHEPDAVALEALYFGQNVQSALAVGQARGVVMLAAGQRGIGCHDYTPQQVKGAVCGSGRAEKDQIQRMVQSLLGLTELPRPDHAADALAVAICHANHAGLSAAKIRASRGAAATGRTA</sequence>
<proteinExistence type="inferred from homology"/>
<dbReference type="EC" id="3.1.21.10" evidence="13 14"/>
<keyword evidence="10 13" id="KW-0233">DNA recombination</keyword>
<comment type="subunit">
    <text evidence="13">Homodimer which binds Holliday junction (HJ) DNA. The HJ becomes 2-fold symmetrical on binding to RuvC with unstacked arms; it has a different conformation from HJ DNA in complex with RuvA. In the full resolvosome a probable DNA-RuvA(4)-RuvB(12)-RuvC(2) complex forms which resolves the HJ.</text>
</comment>
<evidence type="ECO:0000256" key="8">
    <source>
        <dbReference type="ARBA" id="ARBA00022842"/>
    </source>
</evidence>
<evidence type="ECO:0000256" key="10">
    <source>
        <dbReference type="ARBA" id="ARBA00023172"/>
    </source>
</evidence>
<dbReference type="Gene3D" id="3.30.420.10">
    <property type="entry name" value="Ribonuclease H-like superfamily/Ribonuclease H"/>
    <property type="match status" value="1"/>
</dbReference>